<dbReference type="GO" id="GO:0000502">
    <property type="term" value="C:proteasome complex"/>
    <property type="evidence" value="ECO:0007669"/>
    <property type="project" value="UniProtKB-KW"/>
</dbReference>
<comment type="caution">
    <text evidence="2">The sequence shown here is derived from an EMBL/GenBank/DDBJ whole genome shotgun (WGS) entry which is preliminary data.</text>
</comment>
<evidence type="ECO:0000313" key="4">
    <source>
        <dbReference type="EMBL" id="KAJ6845620.1"/>
    </source>
</evidence>
<accession>A0AAX6DS75</accession>
<organism evidence="2 5">
    <name type="scientific">Iris pallida</name>
    <name type="common">Sweet iris</name>
    <dbReference type="NCBI Taxonomy" id="29817"/>
    <lineage>
        <taxon>Eukaryota</taxon>
        <taxon>Viridiplantae</taxon>
        <taxon>Streptophyta</taxon>
        <taxon>Embryophyta</taxon>
        <taxon>Tracheophyta</taxon>
        <taxon>Spermatophyta</taxon>
        <taxon>Magnoliopsida</taxon>
        <taxon>Liliopsida</taxon>
        <taxon>Asparagales</taxon>
        <taxon>Iridaceae</taxon>
        <taxon>Iridoideae</taxon>
        <taxon>Irideae</taxon>
        <taxon>Iris</taxon>
    </lineage>
</organism>
<evidence type="ECO:0000313" key="2">
    <source>
        <dbReference type="EMBL" id="KAJ6794535.1"/>
    </source>
</evidence>
<proteinExistence type="predicted"/>
<dbReference type="EMBL" id="JANAVB010023126">
    <property type="protein sequence ID" value="KAJ6823280.1"/>
    <property type="molecule type" value="Genomic_DNA"/>
</dbReference>
<gene>
    <name evidence="2" type="ORF">M6B38_230450</name>
    <name evidence="4" type="ORF">M6B38_286640</name>
    <name evidence="3" type="ORF">M6B38_384305</name>
</gene>
<protein>
    <submittedName>
        <fullName evidence="2">Proteasome subunit alpha type-2-A</fullName>
    </submittedName>
</protein>
<evidence type="ECO:0000256" key="1">
    <source>
        <dbReference type="SAM" id="MobiDB-lite"/>
    </source>
</evidence>
<dbReference type="EMBL" id="JANAVB010042219">
    <property type="protein sequence ID" value="KAJ6794535.1"/>
    <property type="molecule type" value="Genomic_DNA"/>
</dbReference>
<reference evidence="2" key="2">
    <citation type="submission" date="2023-04" db="EMBL/GenBank/DDBJ databases">
        <authorList>
            <person name="Bruccoleri R.E."/>
            <person name="Oakeley E.J."/>
            <person name="Faust A.-M."/>
            <person name="Dessus-Babus S."/>
            <person name="Altorfer M."/>
            <person name="Burckhardt D."/>
            <person name="Oertli M."/>
            <person name="Naumann U."/>
            <person name="Petersen F."/>
            <person name="Wong J."/>
        </authorList>
    </citation>
    <scope>NUCLEOTIDE SEQUENCE</scope>
    <source>
        <strain evidence="2">GSM-AAB239-AS_SAM_17_03QT</strain>
        <tissue evidence="2">Leaf</tissue>
    </source>
</reference>
<name>A0AAX6DS75_IRIPA</name>
<dbReference type="AlphaFoldDB" id="A0AAX6DS75"/>
<keyword evidence="2" id="KW-0647">Proteasome</keyword>
<reference evidence="2" key="1">
    <citation type="journal article" date="2023" name="GigaByte">
        <title>Genome assembly of the bearded iris, Iris pallida Lam.</title>
        <authorList>
            <person name="Bruccoleri R.E."/>
            <person name="Oakeley E.J."/>
            <person name="Faust A.M.E."/>
            <person name="Altorfer M."/>
            <person name="Dessus-Babus S."/>
            <person name="Burckhardt D."/>
            <person name="Oertli M."/>
            <person name="Naumann U."/>
            <person name="Petersen F."/>
            <person name="Wong J."/>
        </authorList>
    </citation>
    <scope>NUCLEOTIDE SEQUENCE</scope>
    <source>
        <strain evidence="2">GSM-AAB239-AS_SAM_17_03QT</strain>
    </source>
</reference>
<dbReference type="EMBL" id="JANAVB010006125">
    <property type="protein sequence ID" value="KAJ6845620.1"/>
    <property type="molecule type" value="Genomic_DNA"/>
</dbReference>
<evidence type="ECO:0000313" key="5">
    <source>
        <dbReference type="Proteomes" id="UP001140949"/>
    </source>
</evidence>
<keyword evidence="5" id="KW-1185">Reference proteome</keyword>
<evidence type="ECO:0000313" key="3">
    <source>
        <dbReference type="EMBL" id="KAJ6823280.1"/>
    </source>
</evidence>
<feature type="region of interest" description="Disordered" evidence="1">
    <location>
        <begin position="67"/>
        <end position="92"/>
    </location>
</feature>
<sequence>MLLFILLHSSLQYSRFEFLRRSEMASTLDLDYLPPTPSSFPLIVIVFLPNPNPRFVSASAEFDFDGENPNPLSISTTRRRLPPPSPSSSSSQALTLDLYLLQKSSISTGKTLTPSRSRLLAADSLVPQRQPHRRSLLRLCLHRRLVGYLPRPPLGGVFLHVGAQLRRALQQVKAFLSSTCWFSMNENNVSFNLERRKRRVFLA</sequence>
<dbReference type="Proteomes" id="UP001140949">
    <property type="component" value="Unassembled WGS sequence"/>
</dbReference>